<dbReference type="PROSITE" id="PS51352">
    <property type="entry name" value="THIOREDOXIN_2"/>
    <property type="match status" value="1"/>
</dbReference>
<dbReference type="SUPFAM" id="SSF52833">
    <property type="entry name" value="Thioredoxin-like"/>
    <property type="match status" value="1"/>
</dbReference>
<organism evidence="2 3">
    <name type="scientific">Pontibacter mangrovi</name>
    <dbReference type="NCBI Taxonomy" id="2589816"/>
    <lineage>
        <taxon>Bacteria</taxon>
        <taxon>Pseudomonadati</taxon>
        <taxon>Bacteroidota</taxon>
        <taxon>Cytophagia</taxon>
        <taxon>Cytophagales</taxon>
        <taxon>Hymenobacteraceae</taxon>
        <taxon>Pontibacter</taxon>
    </lineage>
</organism>
<keyword evidence="3" id="KW-1185">Reference proteome</keyword>
<dbReference type="OrthoDB" id="662072at2"/>
<dbReference type="InterPro" id="IPR036249">
    <property type="entry name" value="Thioredoxin-like_sf"/>
</dbReference>
<accession>A0A501VXQ6</accession>
<dbReference type="GO" id="GO:0016491">
    <property type="term" value="F:oxidoreductase activity"/>
    <property type="evidence" value="ECO:0007669"/>
    <property type="project" value="InterPro"/>
</dbReference>
<sequence>MERPVRLIIGLLFIGALVFMSTKVYLKNQQNIAIKQARQMLPAFEFYTLDGVAFSGDMVEQGRNICFVYFDPDCVYCEHETEEIIRHIQQFGNAQILMVSASTPEKIEAFSQEYKLASYPAIQVLWDRKHLFYKWFGKAVVPSVFIYDSQKQLVKAYFGATKMEAITKHLN</sequence>
<comment type="caution">
    <text evidence="2">The sequence shown here is derived from an EMBL/GenBank/DDBJ whole genome shotgun (WGS) entry which is preliminary data.</text>
</comment>
<dbReference type="GO" id="GO:0016209">
    <property type="term" value="F:antioxidant activity"/>
    <property type="evidence" value="ECO:0007669"/>
    <property type="project" value="InterPro"/>
</dbReference>
<dbReference type="EMBL" id="VFRQ01000020">
    <property type="protein sequence ID" value="TPE39731.1"/>
    <property type="molecule type" value="Genomic_DNA"/>
</dbReference>
<evidence type="ECO:0000313" key="3">
    <source>
        <dbReference type="Proteomes" id="UP000316727"/>
    </source>
</evidence>
<proteinExistence type="predicted"/>
<gene>
    <name evidence="2" type="ORF">FJM65_20825</name>
</gene>
<dbReference type="Proteomes" id="UP000316727">
    <property type="component" value="Unassembled WGS sequence"/>
</dbReference>
<reference evidence="2 3" key="1">
    <citation type="submission" date="2019-06" db="EMBL/GenBank/DDBJ databases">
        <title>A novel bacterium of genus Pontibacter, isolated from marine sediment.</title>
        <authorList>
            <person name="Huang H."/>
            <person name="Mo K."/>
            <person name="Hu Y."/>
        </authorList>
    </citation>
    <scope>NUCLEOTIDE SEQUENCE [LARGE SCALE GENOMIC DNA]</scope>
    <source>
        <strain evidence="2 3">HB172049</strain>
    </source>
</reference>
<dbReference type="RefSeq" id="WP_140624245.1">
    <property type="nucleotide sequence ID" value="NZ_VFRQ01000020.1"/>
</dbReference>
<evidence type="ECO:0000259" key="1">
    <source>
        <dbReference type="PROSITE" id="PS51352"/>
    </source>
</evidence>
<dbReference type="InterPro" id="IPR013766">
    <property type="entry name" value="Thioredoxin_domain"/>
</dbReference>
<dbReference type="Gene3D" id="3.40.30.10">
    <property type="entry name" value="Glutaredoxin"/>
    <property type="match status" value="1"/>
</dbReference>
<evidence type="ECO:0000313" key="2">
    <source>
        <dbReference type="EMBL" id="TPE39731.1"/>
    </source>
</evidence>
<dbReference type="AlphaFoldDB" id="A0A501VXQ6"/>
<name>A0A501VXQ6_9BACT</name>
<dbReference type="InterPro" id="IPR000866">
    <property type="entry name" value="AhpC/TSA"/>
</dbReference>
<feature type="domain" description="Thioredoxin" evidence="1">
    <location>
        <begin position="35"/>
        <end position="171"/>
    </location>
</feature>
<dbReference type="Pfam" id="PF00578">
    <property type="entry name" value="AhpC-TSA"/>
    <property type="match status" value="1"/>
</dbReference>
<protein>
    <submittedName>
        <fullName evidence="2">Redoxin domain-containing protein</fullName>
    </submittedName>
</protein>